<organism evidence="2 3">
    <name type="scientific">Nesidiocoris tenuis</name>
    <dbReference type="NCBI Taxonomy" id="355587"/>
    <lineage>
        <taxon>Eukaryota</taxon>
        <taxon>Metazoa</taxon>
        <taxon>Ecdysozoa</taxon>
        <taxon>Arthropoda</taxon>
        <taxon>Hexapoda</taxon>
        <taxon>Insecta</taxon>
        <taxon>Pterygota</taxon>
        <taxon>Neoptera</taxon>
        <taxon>Paraneoptera</taxon>
        <taxon>Hemiptera</taxon>
        <taxon>Heteroptera</taxon>
        <taxon>Panheteroptera</taxon>
        <taxon>Cimicomorpha</taxon>
        <taxon>Miridae</taxon>
        <taxon>Dicyphina</taxon>
        <taxon>Nesidiocoris</taxon>
    </lineage>
</organism>
<reference evidence="2 3" key="1">
    <citation type="submission" date="2023-09" db="EMBL/GenBank/DDBJ databases">
        <title>Nesidiocoris tenuis whole genome shotgun sequence.</title>
        <authorList>
            <person name="Shibata T."/>
            <person name="Shimoda M."/>
            <person name="Kobayashi T."/>
            <person name="Uehara T."/>
        </authorList>
    </citation>
    <scope>NUCLEOTIDE SEQUENCE [LARGE SCALE GENOMIC DNA]</scope>
    <source>
        <strain evidence="2 3">Japan</strain>
    </source>
</reference>
<proteinExistence type="predicted"/>
<keyword evidence="3" id="KW-1185">Reference proteome</keyword>
<evidence type="ECO:0000313" key="2">
    <source>
        <dbReference type="EMBL" id="BES95547.1"/>
    </source>
</evidence>
<protein>
    <submittedName>
        <fullName evidence="2">Uncharacterized protein</fullName>
    </submittedName>
</protein>
<name>A0ABN7ATL2_9HEMI</name>
<dbReference type="Proteomes" id="UP001307889">
    <property type="component" value="Chromosome 6"/>
</dbReference>
<feature type="region of interest" description="Disordered" evidence="1">
    <location>
        <begin position="101"/>
        <end position="121"/>
    </location>
</feature>
<gene>
    <name evidence="2" type="ORF">NTJ_08356</name>
</gene>
<feature type="compositionally biased region" description="Basic and acidic residues" evidence="1">
    <location>
        <begin position="77"/>
        <end position="87"/>
    </location>
</feature>
<feature type="compositionally biased region" description="Basic and acidic residues" evidence="1">
    <location>
        <begin position="111"/>
        <end position="121"/>
    </location>
</feature>
<feature type="region of interest" description="Disordered" evidence="1">
    <location>
        <begin position="47"/>
        <end position="87"/>
    </location>
</feature>
<dbReference type="EMBL" id="AP028914">
    <property type="protein sequence ID" value="BES95547.1"/>
    <property type="molecule type" value="Genomic_DNA"/>
</dbReference>
<evidence type="ECO:0000313" key="3">
    <source>
        <dbReference type="Proteomes" id="UP001307889"/>
    </source>
</evidence>
<evidence type="ECO:0000256" key="1">
    <source>
        <dbReference type="SAM" id="MobiDB-lite"/>
    </source>
</evidence>
<accession>A0ABN7ATL2</accession>
<sequence>MKHNNRGLPFTTLDYSSGRQMRGTHFARRPILRLDQVLHRSCRRGKFDEEKSTETGVTRAIDRSAPNGAQRRRRIGPRADRQLVARDSIGDRRDDLVKIDGRSRSHAVSNDLRESQIDWKT</sequence>